<evidence type="ECO:0000256" key="1">
    <source>
        <dbReference type="ARBA" id="ARBA00022737"/>
    </source>
</evidence>
<dbReference type="InterPro" id="IPR033635">
    <property type="entry name" value="ANKS1/Caskin"/>
</dbReference>
<feature type="repeat" description="ANK" evidence="3">
    <location>
        <begin position="162"/>
        <end position="194"/>
    </location>
</feature>
<feature type="region of interest" description="Disordered" evidence="4">
    <location>
        <begin position="405"/>
        <end position="469"/>
    </location>
</feature>
<gene>
    <name evidence="5" type="ORF">WN48_07063</name>
</gene>
<feature type="region of interest" description="Disordered" evidence="4">
    <location>
        <begin position="577"/>
        <end position="675"/>
    </location>
</feature>
<feature type="compositionally biased region" description="Acidic residues" evidence="4">
    <location>
        <begin position="526"/>
        <end position="538"/>
    </location>
</feature>
<feature type="repeat" description="ANK" evidence="3">
    <location>
        <begin position="129"/>
        <end position="161"/>
    </location>
</feature>
<feature type="repeat" description="ANK" evidence="3">
    <location>
        <begin position="346"/>
        <end position="378"/>
    </location>
</feature>
<feature type="compositionally biased region" description="Low complexity" evidence="4">
    <location>
        <begin position="651"/>
        <end position="662"/>
    </location>
</feature>
<proteinExistence type="predicted"/>
<organism evidence="5 6">
    <name type="scientific">Eufriesea mexicana</name>
    <dbReference type="NCBI Taxonomy" id="516756"/>
    <lineage>
        <taxon>Eukaryota</taxon>
        <taxon>Metazoa</taxon>
        <taxon>Ecdysozoa</taxon>
        <taxon>Arthropoda</taxon>
        <taxon>Hexapoda</taxon>
        <taxon>Insecta</taxon>
        <taxon>Pterygota</taxon>
        <taxon>Neoptera</taxon>
        <taxon>Endopterygota</taxon>
        <taxon>Hymenoptera</taxon>
        <taxon>Apocrita</taxon>
        <taxon>Aculeata</taxon>
        <taxon>Apoidea</taxon>
        <taxon>Anthophila</taxon>
        <taxon>Apidae</taxon>
        <taxon>Eufriesea</taxon>
    </lineage>
</organism>
<dbReference type="Proteomes" id="UP000250275">
    <property type="component" value="Unassembled WGS sequence"/>
</dbReference>
<dbReference type="SUPFAM" id="SSF48403">
    <property type="entry name" value="Ankyrin repeat"/>
    <property type="match status" value="1"/>
</dbReference>
<dbReference type="EMBL" id="KQ759874">
    <property type="protein sequence ID" value="OAD62386.1"/>
    <property type="molecule type" value="Genomic_DNA"/>
</dbReference>
<evidence type="ECO:0000256" key="3">
    <source>
        <dbReference type="PROSITE-ProRule" id="PRU00023"/>
    </source>
</evidence>
<name>A0A310SVZ8_9HYME</name>
<feature type="region of interest" description="Disordered" evidence="4">
    <location>
        <begin position="526"/>
        <end position="562"/>
    </location>
</feature>
<dbReference type="InterPro" id="IPR002110">
    <property type="entry name" value="Ankyrin_rpt"/>
</dbReference>
<dbReference type="InterPro" id="IPR036770">
    <property type="entry name" value="Ankyrin_rpt-contain_sf"/>
</dbReference>
<accession>A0A310SVZ8</accession>
<dbReference type="Gene3D" id="1.25.40.20">
    <property type="entry name" value="Ankyrin repeat-containing domain"/>
    <property type="match status" value="3"/>
</dbReference>
<dbReference type="GO" id="GO:0005829">
    <property type="term" value="C:cytosol"/>
    <property type="evidence" value="ECO:0007669"/>
    <property type="project" value="TreeGrafter"/>
</dbReference>
<evidence type="ECO:0000256" key="4">
    <source>
        <dbReference type="SAM" id="MobiDB-lite"/>
    </source>
</evidence>
<keyword evidence="6" id="KW-1185">Reference proteome</keyword>
<dbReference type="OrthoDB" id="5314041at2759"/>
<dbReference type="Pfam" id="PF12796">
    <property type="entry name" value="Ank_2"/>
    <property type="match status" value="3"/>
</dbReference>
<feature type="region of interest" description="Disordered" evidence="4">
    <location>
        <begin position="931"/>
        <end position="966"/>
    </location>
</feature>
<dbReference type="PANTHER" id="PTHR24174:SF1">
    <property type="entry name" value="IP14385P"/>
    <property type="match status" value="1"/>
</dbReference>
<dbReference type="PRINTS" id="PR01415">
    <property type="entry name" value="ANKYRIN"/>
</dbReference>
<dbReference type="PROSITE" id="PS50088">
    <property type="entry name" value="ANK_REPEAT"/>
    <property type="match status" value="5"/>
</dbReference>
<dbReference type="PROSITE" id="PS50297">
    <property type="entry name" value="ANK_REP_REGION"/>
    <property type="match status" value="5"/>
</dbReference>
<feature type="compositionally biased region" description="Low complexity" evidence="4">
    <location>
        <begin position="687"/>
        <end position="699"/>
    </location>
</feature>
<dbReference type="PANTHER" id="PTHR24174">
    <property type="entry name" value="ANKYRIN REPEAT AND STERILE ALPHA MOTIF DOMAIN-CONTAINING PROTEIN 1"/>
    <property type="match status" value="1"/>
</dbReference>
<dbReference type="SMART" id="SM00248">
    <property type="entry name" value="ANK"/>
    <property type="match status" value="6"/>
</dbReference>
<reference evidence="5 6" key="1">
    <citation type="submission" date="2015-07" db="EMBL/GenBank/DDBJ databases">
        <title>The genome of Eufriesea mexicana.</title>
        <authorList>
            <person name="Pan H."/>
            <person name="Kapheim K."/>
        </authorList>
    </citation>
    <scope>NUCLEOTIDE SEQUENCE [LARGE SCALE GENOMIC DNA]</scope>
    <source>
        <strain evidence="5">0111107269</strain>
        <tissue evidence="5">Whole body</tissue>
    </source>
</reference>
<evidence type="ECO:0000313" key="6">
    <source>
        <dbReference type="Proteomes" id="UP000250275"/>
    </source>
</evidence>
<feature type="repeat" description="ANK" evidence="3">
    <location>
        <begin position="198"/>
        <end position="230"/>
    </location>
</feature>
<sequence>MNRNKLMKKKKYASENNFSIATRSNCRQYTQQAHPSNYSYYLTNPTLYEKGRRSNESAALCPVLNPQQSVAGVYLGTNATKASNENMCWMQEASLANLFLSARPIVIPNSVCAAIRLRRGPGANVQDASGYSALHHAALNGHKEVVKLLLQYEASTNVVDAKGSSPLHLAAWAGDAEIVRLILTQGPSVPKVNLTTKDNETALHCAAQYGHTEVVAQLLQYGCDPSIRNSRGESALDLAAQYGRSFFFRLRLRLAHNFEYVYNSFGRNSNGFLSWSMKLKLLGHNRSLETVQLLVSTYPELIVPLRNSSSSVIFPHTPLHLASRNGHRAVVEVLLAAGVDVNTRTSAGTAMHEAALCGKMEVVRALLDRGVDLGIRDSRQNTVLDLLGQFPPHVTQDITAVIKRHRSSSGVESDADSENLPPIPVQGNDSLGSPYENVRPGDDLSPAEGTSPTQWQFYHKPRDDDRRVSGTSVMSFTDALAAHREPGRQPHHTGQEGVRWWAGCEGGQEKDGRRGKVLGPKREAVEVEEVEEKSEDEQNGGPVNGVRRTLQQTEDSDPSSVFDSVFMSMSDTLNSINTLESSDQTPDDKPQNTTIDRIPLAQRDTTRGSDSGLYQTPPVPRGTMEGSFVSEDLSLTLPTGYGGGRESDQLSVSSSSSVGGPSPRDRRCLPNDSSAAGIYLPMAPLSSSLHSPASNSKVSPTPPKKPPRRNLSVSPTHLQTQMSLSADCSLGPSNYEYLFMARSGARSHIDLEQLQKRREQLRHVTRSVDQYVEMKSRVPDGEERRETNVEPVAITSIYENRPIKTLNPRRKLRRHAFENYESESSPCVDKSPCSETDLFVQEQMFVSNAFLTLKSSQESLLDDKRDAIDEHSTPEGREATDKRLKRVQMMLPTSPTHYAQPPTPDHPPPSAMQAEKSIHERIRPLSQVYKRRSRDMETETDEDLLQFPAGGSLDASSGSLSSVSLSDKSMSTDNVEEYFGDVPFAGKQQRTLGCTA</sequence>
<dbReference type="AlphaFoldDB" id="A0A310SVZ8"/>
<protein>
    <submittedName>
        <fullName evidence="5">Ankyrin repeat and sterile alpha motif domain-containing protein 1B</fullName>
    </submittedName>
</protein>
<feature type="region of interest" description="Disordered" evidence="4">
    <location>
        <begin position="687"/>
        <end position="718"/>
    </location>
</feature>
<keyword evidence="2 3" id="KW-0040">ANK repeat</keyword>
<evidence type="ECO:0000256" key="2">
    <source>
        <dbReference type="ARBA" id="ARBA00023043"/>
    </source>
</evidence>
<keyword evidence="1" id="KW-0677">Repeat</keyword>
<evidence type="ECO:0000313" key="5">
    <source>
        <dbReference type="EMBL" id="OAD62386.1"/>
    </source>
</evidence>
<feature type="compositionally biased region" description="Low complexity" evidence="4">
    <location>
        <begin position="950"/>
        <end position="966"/>
    </location>
</feature>
<feature type="repeat" description="ANK" evidence="3">
    <location>
        <begin position="314"/>
        <end position="346"/>
    </location>
</feature>